<gene>
    <name evidence="6" type="ORF">P0Y56_14635</name>
</gene>
<dbReference type="GO" id="GO:1990281">
    <property type="term" value="C:efflux pump complex"/>
    <property type="evidence" value="ECO:0007669"/>
    <property type="project" value="TreeGrafter"/>
</dbReference>
<dbReference type="Proteomes" id="UP001218362">
    <property type="component" value="Chromosome"/>
</dbReference>
<dbReference type="InterPro" id="IPR058624">
    <property type="entry name" value="MdtA-like_HH"/>
</dbReference>
<organism evidence="6 7">
    <name type="scientific">Candidatus Andeanibacterium colombiense</name>
    <dbReference type="NCBI Taxonomy" id="3121345"/>
    <lineage>
        <taxon>Bacteria</taxon>
        <taxon>Pseudomonadati</taxon>
        <taxon>Pseudomonadota</taxon>
        <taxon>Alphaproteobacteria</taxon>
        <taxon>Sphingomonadales</taxon>
        <taxon>Sphingomonadaceae</taxon>
        <taxon>Candidatus Andeanibacterium</taxon>
    </lineage>
</organism>
<evidence type="ECO:0000256" key="1">
    <source>
        <dbReference type="ARBA" id="ARBA00009477"/>
    </source>
</evidence>
<feature type="domain" description="Multidrug resistance protein MdtA-like alpha-helical hairpin" evidence="4">
    <location>
        <begin position="107"/>
        <end position="175"/>
    </location>
</feature>
<keyword evidence="2" id="KW-0175">Coiled coil</keyword>
<name>A0AAJ5X7W5_9SPHN</name>
<dbReference type="SUPFAM" id="SSF111369">
    <property type="entry name" value="HlyD-like secretion proteins"/>
    <property type="match status" value="1"/>
</dbReference>
<comment type="similarity">
    <text evidence="1">Belongs to the membrane fusion protein (MFP) (TC 8.A.1) family.</text>
</comment>
<evidence type="ECO:0000256" key="2">
    <source>
        <dbReference type="SAM" id="Coils"/>
    </source>
</evidence>
<dbReference type="KEGG" id="acob:P0Y56_14635"/>
<evidence type="ECO:0000313" key="7">
    <source>
        <dbReference type="Proteomes" id="UP001218362"/>
    </source>
</evidence>
<proteinExistence type="inferred from homology"/>
<dbReference type="AlphaFoldDB" id="A0AAJ5X7W5"/>
<accession>A0AAJ5X7W5</accession>
<evidence type="ECO:0000259" key="5">
    <source>
        <dbReference type="Pfam" id="PF25989"/>
    </source>
</evidence>
<dbReference type="NCBIfam" id="TIGR01730">
    <property type="entry name" value="RND_mfp"/>
    <property type="match status" value="1"/>
</dbReference>
<dbReference type="Gene3D" id="2.40.50.100">
    <property type="match status" value="1"/>
</dbReference>
<dbReference type="Pfam" id="PF25876">
    <property type="entry name" value="HH_MFP_RND"/>
    <property type="match status" value="1"/>
</dbReference>
<dbReference type="GO" id="GO:0015562">
    <property type="term" value="F:efflux transmembrane transporter activity"/>
    <property type="evidence" value="ECO:0007669"/>
    <property type="project" value="TreeGrafter"/>
</dbReference>
<evidence type="ECO:0000256" key="3">
    <source>
        <dbReference type="SAM" id="SignalP"/>
    </source>
</evidence>
<dbReference type="Gene3D" id="1.10.287.470">
    <property type="entry name" value="Helix hairpin bin"/>
    <property type="match status" value="1"/>
</dbReference>
<reference evidence="6" key="1">
    <citation type="submission" date="2023-03" db="EMBL/GenBank/DDBJ databases">
        <title>Andean soil-derived lignocellulolytic bacterial consortium as a source of novel taxa and putative plastic-active enzymes.</title>
        <authorList>
            <person name="Diaz-Garcia L."/>
            <person name="Chuvochina M."/>
            <person name="Feuerriegel G."/>
            <person name="Bunk B."/>
            <person name="Sproer C."/>
            <person name="Streit W.R."/>
            <person name="Rodriguez L.M."/>
            <person name="Overmann J."/>
            <person name="Jimenez D.J."/>
        </authorList>
    </citation>
    <scope>NUCLEOTIDE SEQUENCE</scope>
    <source>
        <strain evidence="6">MAG 26</strain>
    </source>
</reference>
<feature type="coiled-coil region" evidence="2">
    <location>
        <begin position="99"/>
        <end position="133"/>
    </location>
</feature>
<dbReference type="InterPro" id="IPR006143">
    <property type="entry name" value="RND_pump_MFP"/>
</dbReference>
<dbReference type="InterPro" id="IPR058637">
    <property type="entry name" value="YknX-like_C"/>
</dbReference>
<dbReference type="Pfam" id="PF25989">
    <property type="entry name" value="YknX_C"/>
    <property type="match status" value="1"/>
</dbReference>
<protein>
    <submittedName>
        <fullName evidence="6">Efflux RND transporter periplasmic adaptor subunit</fullName>
    </submittedName>
</protein>
<dbReference type="EMBL" id="CP119316">
    <property type="protein sequence ID" value="WEK46232.1"/>
    <property type="molecule type" value="Genomic_DNA"/>
</dbReference>
<feature type="chain" id="PRO_5042549906" evidence="3">
    <location>
        <begin position="21"/>
        <end position="362"/>
    </location>
</feature>
<evidence type="ECO:0000259" key="4">
    <source>
        <dbReference type="Pfam" id="PF25876"/>
    </source>
</evidence>
<evidence type="ECO:0000313" key="6">
    <source>
        <dbReference type="EMBL" id="WEK46232.1"/>
    </source>
</evidence>
<feature type="domain" description="YknX-like C-terminal permuted SH3-like" evidence="5">
    <location>
        <begin position="289"/>
        <end position="356"/>
    </location>
</feature>
<dbReference type="PANTHER" id="PTHR30469">
    <property type="entry name" value="MULTIDRUG RESISTANCE PROTEIN MDTA"/>
    <property type="match status" value="1"/>
</dbReference>
<keyword evidence="3" id="KW-0732">Signal</keyword>
<dbReference type="PANTHER" id="PTHR30469:SF15">
    <property type="entry name" value="HLYD FAMILY OF SECRETION PROTEINS"/>
    <property type="match status" value="1"/>
</dbReference>
<dbReference type="Gene3D" id="2.40.420.20">
    <property type="match status" value="1"/>
</dbReference>
<dbReference type="Gene3D" id="2.40.30.170">
    <property type="match status" value="1"/>
</dbReference>
<sequence>MSRFFVSARLGCALMLGALALPGCSSGNESTVAATAALTVQAVKPQILTWPRQLTANGALAAWQEAVISAETGSYRIASINADVGTWTHKGQVLATLARDSLQADRARLQATLAEAEANLSKAASDVARARQVGDSGALSAQQIESYQVTQRTAQATVAAARAQLRSTDIQLGQTSIRAVDDGVVSSRSALLGKVVSSGEELFRMVRQGRIEWQAELDAQQLALVRAGQSARVTLPDGQIVEGTVRLVAPTLSTTTSRGIAYVQLPPRSAARAGMYGSGVIETDSFQTLTLPDSAVVLRDGKSYVYVIGRDSTVKQRAVTTGQRRAGRIAVSGISANADVVETGGAFLSDGVSVRVERGAKK</sequence>
<feature type="signal peptide" evidence="3">
    <location>
        <begin position="1"/>
        <end position="20"/>
    </location>
</feature>